<dbReference type="AlphaFoldDB" id="A0A4Y2LJ72"/>
<feature type="chain" id="PRO_5021299066" evidence="1">
    <location>
        <begin position="23"/>
        <end position="123"/>
    </location>
</feature>
<dbReference type="EMBL" id="BGPR01005904">
    <property type="protein sequence ID" value="GBN14459.1"/>
    <property type="molecule type" value="Genomic_DNA"/>
</dbReference>
<protein>
    <submittedName>
        <fullName evidence="2">Uncharacterized protein</fullName>
    </submittedName>
</protein>
<feature type="signal peptide" evidence="1">
    <location>
        <begin position="1"/>
        <end position="22"/>
    </location>
</feature>
<proteinExistence type="predicted"/>
<accession>A0A4Y2LJ72</accession>
<evidence type="ECO:0000313" key="3">
    <source>
        <dbReference type="Proteomes" id="UP000499080"/>
    </source>
</evidence>
<reference evidence="2 3" key="1">
    <citation type="journal article" date="2019" name="Sci. Rep.">
        <title>Orb-weaving spider Araneus ventricosus genome elucidates the spidroin gene catalogue.</title>
        <authorList>
            <person name="Kono N."/>
            <person name="Nakamura H."/>
            <person name="Ohtoshi R."/>
            <person name="Moran D.A.P."/>
            <person name="Shinohara A."/>
            <person name="Yoshida Y."/>
            <person name="Fujiwara M."/>
            <person name="Mori M."/>
            <person name="Tomita M."/>
            <person name="Arakawa K."/>
        </authorList>
    </citation>
    <scope>NUCLEOTIDE SEQUENCE [LARGE SCALE GENOMIC DNA]</scope>
</reference>
<comment type="caution">
    <text evidence="2">The sequence shown here is derived from an EMBL/GenBank/DDBJ whole genome shotgun (WGS) entry which is preliminary data.</text>
</comment>
<dbReference type="Proteomes" id="UP000499080">
    <property type="component" value="Unassembled WGS sequence"/>
</dbReference>
<gene>
    <name evidence="2" type="ORF">AVEN_170067_1</name>
</gene>
<sequence>MIEKVLLLLLVIKLFSCMPDFAAHFEVPAGAYRLLRPTLFTSLPVERGKETLDAPGNMESKHYCVYATFKVKYDEGVKNNSMALAPFILAKATDKDWRRKKPYFVRAPLTFGMPLMLSYSFKA</sequence>
<keyword evidence="3" id="KW-1185">Reference proteome</keyword>
<organism evidence="2 3">
    <name type="scientific">Araneus ventricosus</name>
    <name type="common">Orbweaver spider</name>
    <name type="synonym">Epeira ventricosa</name>
    <dbReference type="NCBI Taxonomy" id="182803"/>
    <lineage>
        <taxon>Eukaryota</taxon>
        <taxon>Metazoa</taxon>
        <taxon>Ecdysozoa</taxon>
        <taxon>Arthropoda</taxon>
        <taxon>Chelicerata</taxon>
        <taxon>Arachnida</taxon>
        <taxon>Araneae</taxon>
        <taxon>Araneomorphae</taxon>
        <taxon>Entelegynae</taxon>
        <taxon>Araneoidea</taxon>
        <taxon>Araneidae</taxon>
        <taxon>Araneus</taxon>
    </lineage>
</organism>
<evidence type="ECO:0000256" key="1">
    <source>
        <dbReference type="SAM" id="SignalP"/>
    </source>
</evidence>
<evidence type="ECO:0000313" key="2">
    <source>
        <dbReference type="EMBL" id="GBN14459.1"/>
    </source>
</evidence>
<name>A0A4Y2LJ72_ARAVE</name>
<keyword evidence="1" id="KW-0732">Signal</keyword>